<keyword evidence="1" id="KW-0472">Membrane</keyword>
<organism evidence="2">
    <name type="scientific">Wobbly possum disease virus</name>
    <dbReference type="NCBI Taxonomy" id="1118369"/>
    <lineage>
        <taxon>Viruses</taxon>
        <taxon>Riboviria</taxon>
        <taxon>Orthornavirae</taxon>
        <taxon>Pisuviricota</taxon>
        <taxon>Pisoniviricetes</taxon>
        <taxon>Nidovirales</taxon>
        <taxon>Arnidovirineae</taxon>
        <taxon>Arteriviridae</taxon>
        <taxon>Zealarterivirinae</taxon>
        <taxon>Kappaarterivirus</taxon>
        <taxon>Kappaarterivirus wobum</taxon>
    </lineage>
</organism>
<keyword evidence="1" id="KW-0812">Transmembrane</keyword>
<gene>
    <name evidence="2" type="primary">GP3</name>
</gene>
<proteinExistence type="predicted"/>
<accession>A0A6M3Q9L1</accession>
<feature type="transmembrane region" description="Helical" evidence="1">
    <location>
        <begin position="175"/>
        <end position="201"/>
    </location>
</feature>
<dbReference type="EMBL" id="MN508188">
    <property type="protein sequence ID" value="QJC19007.1"/>
    <property type="molecule type" value="Genomic_RNA"/>
</dbReference>
<protein>
    <submittedName>
        <fullName evidence="2">Glycoprotein 3</fullName>
    </submittedName>
</protein>
<sequence length="216" mass="23716">MDATAVRWGSALTILFGLFVHDVLGNNNTCLSALAIHVDTDCNVTLNYPAFMMTAPNEDLVYQYMALQYVNVSVLNYTSGNPCLVDAYHVARKLAMENNTVHVTFTGHSFVILQQNCSLSNLTVCIRGIEHQVANSGNITLYKSTGIVCQHNHTRYTDFFVSISNATYVNGIRGYLVICGFYIPVVSLFALGFSGVLAVYVELRLLLSGVLKPSQS</sequence>
<reference evidence="2" key="1">
    <citation type="submission" date="2019-09" db="EMBL/GenBank/DDBJ databases">
        <title>Novel arteriviruses associated with neurological disease in Australian brushtail possums (Trichosurus Vulpecula), Australia.</title>
        <authorList>
            <person name="Wang J."/>
            <person name="Reid T."/>
            <person name="Chen H."/>
            <person name="Bergfeld J."/>
            <person name="Mileto P."/>
            <person name="Philips A."/>
            <person name="Thompson A."/>
            <person name="Dunowska M."/>
            <person name="Perrot M."/>
            <person name="Halpin K."/>
            <person name="Eagles D."/>
            <person name="Drew T."/>
        </authorList>
    </citation>
    <scope>NUCLEOTIDE SEQUENCE</scope>
    <source>
        <strain evidence="2">Sandford 2019/1750</strain>
        <strain evidence="3">Sandford 2019/1813</strain>
    </source>
</reference>
<evidence type="ECO:0000313" key="2">
    <source>
        <dbReference type="EMBL" id="QJC19007.1"/>
    </source>
</evidence>
<dbReference type="EMBL" id="MN508191">
    <property type="protein sequence ID" value="QJC19027.1"/>
    <property type="molecule type" value="Genomic_RNA"/>
</dbReference>
<name>A0A6M3Q9L1_9NIDO</name>
<keyword evidence="1" id="KW-1133">Transmembrane helix</keyword>
<evidence type="ECO:0000313" key="3">
    <source>
        <dbReference type="EMBL" id="QJC19027.1"/>
    </source>
</evidence>
<evidence type="ECO:0000256" key="1">
    <source>
        <dbReference type="SAM" id="Phobius"/>
    </source>
</evidence>